<accession>A0A370HN60</accession>
<dbReference type="AlphaFoldDB" id="A0A370HN60"/>
<feature type="compositionally biased region" description="Basic and acidic residues" evidence="1">
    <location>
        <begin position="341"/>
        <end position="365"/>
    </location>
</feature>
<protein>
    <submittedName>
        <fullName evidence="3">Uncharacterized protein (TIGR02271 family)</fullName>
    </submittedName>
</protein>
<evidence type="ECO:0000313" key="4">
    <source>
        <dbReference type="Proteomes" id="UP000254925"/>
    </source>
</evidence>
<feature type="compositionally biased region" description="Polar residues" evidence="1">
    <location>
        <begin position="226"/>
        <end position="237"/>
    </location>
</feature>
<dbReference type="EMBL" id="QQBB01000006">
    <property type="protein sequence ID" value="RDI57949.1"/>
    <property type="molecule type" value="Genomic_DNA"/>
</dbReference>
<dbReference type="InterPro" id="IPR019060">
    <property type="entry name" value="DUF2382"/>
</dbReference>
<sequence>MADKTITSFFDNYDDAADAVRRLESAGIPRSDISLIANNEGERYSSHAKRTWDENSRFDDDDHDGAATGATVGTLAGGGAGLLAGLGMLAIPGFGPVVAAGWLVPTLIGAGAGAAIGGLAGSLVDVGVDENDAHAYAEGVRRGGALVTVRSSEENVTRIVGILDDEGTVDFEERQSTWRSEGWTGGTSAGIPAAGVMSGRDALAGRSAMAASDAETGPDFAAGSAATRSAGVSTSGRDSLAGATGRDEVIPVVEEELHVGKRDVSGGRVRIHSHMVERPVQEQVNLREERVHVERRPVDRPLSDADAAFRDRTIEAEERRQEAVVSKEARVKEELVVRKDVDQRTETISDTVRSTEVDVEDERRNGLNRSGTTDRR</sequence>
<comment type="caution">
    <text evidence="3">The sequence shown here is derived from an EMBL/GenBank/DDBJ whole genome shotgun (WGS) entry which is preliminary data.</text>
</comment>
<evidence type="ECO:0000313" key="3">
    <source>
        <dbReference type="EMBL" id="RDI57949.1"/>
    </source>
</evidence>
<reference evidence="3 4" key="1">
    <citation type="submission" date="2018-07" db="EMBL/GenBank/DDBJ databases">
        <title>Genomic Encyclopedia of Type Strains, Phase IV (KMG-IV): sequencing the most valuable type-strain genomes for metagenomic binning, comparative biology and taxonomic classification.</title>
        <authorList>
            <person name="Goeker M."/>
        </authorList>
    </citation>
    <scope>NUCLEOTIDE SEQUENCE [LARGE SCALE GENOMIC DNA]</scope>
    <source>
        <strain evidence="3 4">DSM 14364</strain>
    </source>
</reference>
<feature type="region of interest" description="Disordered" evidence="1">
    <location>
        <begin position="222"/>
        <end position="244"/>
    </location>
</feature>
<feature type="region of interest" description="Disordered" evidence="1">
    <location>
        <begin position="341"/>
        <end position="376"/>
    </location>
</feature>
<evidence type="ECO:0000259" key="2">
    <source>
        <dbReference type="Pfam" id="PF09557"/>
    </source>
</evidence>
<gene>
    <name evidence="3" type="ORF">DES45_106263</name>
</gene>
<feature type="domain" description="DUF2382" evidence="2">
    <location>
        <begin position="250"/>
        <end position="359"/>
    </location>
</feature>
<keyword evidence="4" id="KW-1185">Reference proteome</keyword>
<dbReference type="PANTHER" id="PTHR36109:SF2">
    <property type="entry name" value="MEMBRANE PROTEIN"/>
    <property type="match status" value="1"/>
</dbReference>
<dbReference type="Pfam" id="PF09557">
    <property type="entry name" value="DUF2382"/>
    <property type="match status" value="1"/>
</dbReference>
<proteinExistence type="predicted"/>
<dbReference type="PANTHER" id="PTHR36109">
    <property type="entry name" value="MEMBRANE PROTEIN-RELATED"/>
    <property type="match status" value="1"/>
</dbReference>
<evidence type="ECO:0000256" key="1">
    <source>
        <dbReference type="SAM" id="MobiDB-lite"/>
    </source>
</evidence>
<dbReference type="RefSeq" id="WP_245571755.1">
    <property type="nucleotide sequence ID" value="NZ_QQBB01000006.1"/>
</dbReference>
<feature type="compositionally biased region" description="Polar residues" evidence="1">
    <location>
        <begin position="367"/>
        <end position="376"/>
    </location>
</feature>
<dbReference type="Proteomes" id="UP000254925">
    <property type="component" value="Unassembled WGS sequence"/>
</dbReference>
<organism evidence="3 4">
    <name type="scientific">Microvirga subterranea</name>
    <dbReference type="NCBI Taxonomy" id="186651"/>
    <lineage>
        <taxon>Bacteria</taxon>
        <taxon>Pseudomonadati</taxon>
        <taxon>Pseudomonadota</taxon>
        <taxon>Alphaproteobacteria</taxon>
        <taxon>Hyphomicrobiales</taxon>
        <taxon>Methylobacteriaceae</taxon>
        <taxon>Microvirga</taxon>
    </lineage>
</organism>
<name>A0A370HN60_9HYPH</name>
<dbReference type="InterPro" id="IPR052948">
    <property type="entry name" value="Low_temp-induced_all0457"/>
</dbReference>